<gene>
    <name evidence="2" type="ORF">NCTC12993_06062</name>
</gene>
<dbReference type="Proteomes" id="UP000401081">
    <property type="component" value="Unassembled WGS sequence"/>
</dbReference>
<dbReference type="EMBL" id="CAADJD010000025">
    <property type="protein sequence ID" value="VFS81598.1"/>
    <property type="molecule type" value="Genomic_DNA"/>
</dbReference>
<proteinExistence type="predicted"/>
<organism evidence="2 3">
    <name type="scientific">Kluyvera cryocrescens</name>
    <name type="common">Kluyvera citrophila</name>
    <dbReference type="NCBI Taxonomy" id="580"/>
    <lineage>
        <taxon>Bacteria</taxon>
        <taxon>Pseudomonadati</taxon>
        <taxon>Pseudomonadota</taxon>
        <taxon>Gammaproteobacteria</taxon>
        <taxon>Enterobacterales</taxon>
        <taxon>Enterobacteriaceae</taxon>
        <taxon>Kluyvera</taxon>
    </lineage>
</organism>
<sequence length="35" mass="3896">MFVLQGAMVMVYSTIFTVLFSIPLAFLLLGSDNKQ</sequence>
<evidence type="ECO:0000313" key="3">
    <source>
        <dbReference type="Proteomes" id="UP000401081"/>
    </source>
</evidence>
<keyword evidence="1" id="KW-1133">Transmembrane helix</keyword>
<evidence type="ECO:0000313" key="2">
    <source>
        <dbReference type="EMBL" id="VFS81598.1"/>
    </source>
</evidence>
<accession>A0A485CAQ3</accession>
<name>A0A485CAQ3_KLUCR</name>
<reference evidence="2 3" key="1">
    <citation type="submission" date="2019-03" db="EMBL/GenBank/DDBJ databases">
        <authorList>
            <consortium name="Pathogen Informatics"/>
        </authorList>
    </citation>
    <scope>NUCLEOTIDE SEQUENCE [LARGE SCALE GENOMIC DNA]</scope>
    <source>
        <strain evidence="2 3">NCTC12993</strain>
    </source>
</reference>
<dbReference type="AlphaFoldDB" id="A0A485CAQ3"/>
<dbReference type="InterPro" id="IPR019685">
    <property type="entry name" value="DUF2534"/>
</dbReference>
<protein>
    <submittedName>
        <fullName evidence="2">Protein of uncharacterized function (DUF2534)</fullName>
    </submittedName>
</protein>
<keyword evidence="1" id="KW-0812">Transmembrane</keyword>
<keyword evidence="3" id="KW-1185">Reference proteome</keyword>
<dbReference type="Pfam" id="PF10749">
    <property type="entry name" value="DUF2534"/>
    <property type="match status" value="1"/>
</dbReference>
<feature type="transmembrane region" description="Helical" evidence="1">
    <location>
        <begin position="6"/>
        <end position="29"/>
    </location>
</feature>
<keyword evidence="1" id="KW-0472">Membrane</keyword>
<evidence type="ECO:0000256" key="1">
    <source>
        <dbReference type="SAM" id="Phobius"/>
    </source>
</evidence>